<dbReference type="InterPro" id="IPR004529">
    <property type="entry name" value="Phe-tRNA-synth_IIc_asu"/>
</dbReference>
<name>A0A346E0X7_9FLAO</name>
<dbReference type="HAMAP" id="MF_00281">
    <property type="entry name" value="Phe_tRNA_synth_alpha1"/>
    <property type="match status" value="1"/>
</dbReference>
<dbReference type="EC" id="6.1.1.20" evidence="13"/>
<evidence type="ECO:0000256" key="2">
    <source>
        <dbReference type="ARBA" id="ARBA00010207"/>
    </source>
</evidence>
<evidence type="ECO:0000256" key="5">
    <source>
        <dbReference type="ARBA" id="ARBA00022598"/>
    </source>
</evidence>
<keyword evidence="4 13" id="KW-0963">Cytoplasm</keyword>
<dbReference type="InterPro" id="IPR045864">
    <property type="entry name" value="aa-tRNA-synth_II/BPL/LPL"/>
</dbReference>
<keyword evidence="10 13" id="KW-0648">Protein biosynthesis</keyword>
<comment type="subcellular location">
    <subcellularLocation>
        <location evidence="1 13">Cytoplasm</location>
    </subcellularLocation>
</comment>
<evidence type="ECO:0000313" key="16">
    <source>
        <dbReference type="Proteomes" id="UP000257017"/>
    </source>
</evidence>
<dbReference type="InterPro" id="IPR002319">
    <property type="entry name" value="Phenylalanyl-tRNA_Synthase"/>
</dbReference>
<feature type="domain" description="Aminoacyl-transfer RNA synthetases class-II family profile" evidence="14">
    <location>
        <begin position="110"/>
        <end position="314"/>
    </location>
</feature>
<dbReference type="GO" id="GO:0006432">
    <property type="term" value="P:phenylalanyl-tRNA aminoacylation"/>
    <property type="evidence" value="ECO:0007669"/>
    <property type="project" value="UniProtKB-UniRule"/>
</dbReference>
<evidence type="ECO:0000313" key="15">
    <source>
        <dbReference type="EMBL" id="AXN02632.1"/>
    </source>
</evidence>
<evidence type="ECO:0000256" key="9">
    <source>
        <dbReference type="ARBA" id="ARBA00022842"/>
    </source>
</evidence>
<dbReference type="InterPro" id="IPR022911">
    <property type="entry name" value="Phe_tRNA_ligase_alpha1_bac"/>
</dbReference>
<evidence type="ECO:0000256" key="10">
    <source>
        <dbReference type="ARBA" id="ARBA00022917"/>
    </source>
</evidence>
<comment type="subunit">
    <text evidence="3 13">Tetramer of two alpha and two beta subunits.</text>
</comment>
<evidence type="ECO:0000256" key="7">
    <source>
        <dbReference type="ARBA" id="ARBA00022741"/>
    </source>
</evidence>
<dbReference type="EMBL" id="CP028359">
    <property type="protein sequence ID" value="AXN02632.1"/>
    <property type="molecule type" value="Genomic_DNA"/>
</dbReference>
<keyword evidence="9 13" id="KW-0460">Magnesium</keyword>
<dbReference type="Gene3D" id="3.30.930.10">
    <property type="entry name" value="Bira Bifunctional Protein, Domain 2"/>
    <property type="match status" value="1"/>
</dbReference>
<protein>
    <recommendedName>
        <fullName evidence="13">Phenylalanine--tRNA ligase alpha subunit</fullName>
        <ecNumber evidence="13">6.1.1.20</ecNumber>
    </recommendedName>
    <alternativeName>
        <fullName evidence="13">Phenylalanyl-tRNA synthetase alpha subunit</fullName>
        <shortName evidence="13">PheRS</shortName>
    </alternativeName>
</protein>
<dbReference type="Proteomes" id="UP000257017">
    <property type="component" value="Chromosome"/>
</dbReference>
<sequence>MLLNQGISNMLEFLKSLKELKKILVKLNLLFKNNNFQELEKVNKKKIGRRINTLKQNLKRKLEAFNHFKNPRKYENEKINKKHYFTKPGKQYSLGTIHPISIINNKIILLFQKIGFELCEGPEIEDDWHNFTALNFPLYHPARDMHDTFFIKKSKKILRTHTSSIQIRFLEKNIPPIRIISPGRVYRNEKISSSSHCVFHQIEGLYISKNVSFKDLKKTINYFIKKFFSKHTIYRFRPSYFPFTEPSAEVDILDTTDANQKKWIEILGCGMVHPKVLRNVNINPELYSGFAFGLGIERMTLIKYKIPDIRIFFENDIRFLKQFKKEYFY</sequence>
<evidence type="ECO:0000256" key="11">
    <source>
        <dbReference type="ARBA" id="ARBA00023146"/>
    </source>
</evidence>
<comment type="catalytic activity">
    <reaction evidence="12 13">
        <text>tRNA(Phe) + L-phenylalanine + ATP = L-phenylalanyl-tRNA(Phe) + AMP + diphosphate + H(+)</text>
        <dbReference type="Rhea" id="RHEA:19413"/>
        <dbReference type="Rhea" id="RHEA-COMP:9668"/>
        <dbReference type="Rhea" id="RHEA-COMP:9699"/>
        <dbReference type="ChEBI" id="CHEBI:15378"/>
        <dbReference type="ChEBI" id="CHEBI:30616"/>
        <dbReference type="ChEBI" id="CHEBI:33019"/>
        <dbReference type="ChEBI" id="CHEBI:58095"/>
        <dbReference type="ChEBI" id="CHEBI:78442"/>
        <dbReference type="ChEBI" id="CHEBI:78531"/>
        <dbReference type="ChEBI" id="CHEBI:456215"/>
        <dbReference type="EC" id="6.1.1.20"/>
    </reaction>
</comment>
<dbReference type="PANTHER" id="PTHR11538">
    <property type="entry name" value="PHENYLALANYL-TRNA SYNTHETASE"/>
    <property type="match status" value="1"/>
</dbReference>
<keyword evidence="8 13" id="KW-0067">ATP-binding</keyword>
<comment type="cofactor">
    <cofactor evidence="13">
        <name>Mg(2+)</name>
        <dbReference type="ChEBI" id="CHEBI:18420"/>
    </cofactor>
    <text evidence="13">Binds 2 magnesium ions per tetramer.</text>
</comment>
<proteinExistence type="inferred from homology"/>
<keyword evidence="7 13" id="KW-0547">Nucleotide-binding</keyword>
<organism evidence="15 16">
    <name type="scientific">Candidatus Karelsulcia muelleri</name>
    <dbReference type="NCBI Taxonomy" id="336810"/>
    <lineage>
        <taxon>Bacteria</taxon>
        <taxon>Pseudomonadati</taxon>
        <taxon>Bacteroidota</taxon>
        <taxon>Flavobacteriia</taxon>
        <taxon>Flavobacteriales</taxon>
        <taxon>Candidatus Karelsulcia</taxon>
    </lineage>
</organism>
<dbReference type="GO" id="GO:0000287">
    <property type="term" value="F:magnesium ion binding"/>
    <property type="evidence" value="ECO:0007669"/>
    <property type="project" value="UniProtKB-UniRule"/>
</dbReference>
<dbReference type="Pfam" id="PF01409">
    <property type="entry name" value="tRNA-synt_2d"/>
    <property type="match status" value="1"/>
</dbReference>
<dbReference type="GO" id="GO:0005737">
    <property type="term" value="C:cytoplasm"/>
    <property type="evidence" value="ECO:0007669"/>
    <property type="project" value="UniProtKB-SubCell"/>
</dbReference>
<evidence type="ECO:0000256" key="13">
    <source>
        <dbReference type="HAMAP-Rule" id="MF_00281"/>
    </source>
</evidence>
<keyword evidence="11 13" id="KW-0030">Aminoacyl-tRNA synthetase</keyword>
<feature type="binding site" evidence="13">
    <location>
        <position position="245"/>
    </location>
    <ligand>
        <name>Mg(2+)</name>
        <dbReference type="ChEBI" id="CHEBI:18420"/>
        <note>shared with beta subunit</note>
    </ligand>
</feature>
<dbReference type="GO" id="GO:0004826">
    <property type="term" value="F:phenylalanine-tRNA ligase activity"/>
    <property type="evidence" value="ECO:0007669"/>
    <property type="project" value="UniProtKB-UniRule"/>
</dbReference>
<evidence type="ECO:0000256" key="1">
    <source>
        <dbReference type="ARBA" id="ARBA00004496"/>
    </source>
</evidence>
<evidence type="ECO:0000256" key="4">
    <source>
        <dbReference type="ARBA" id="ARBA00022490"/>
    </source>
</evidence>
<evidence type="ECO:0000256" key="12">
    <source>
        <dbReference type="ARBA" id="ARBA00049255"/>
    </source>
</evidence>
<evidence type="ECO:0000256" key="8">
    <source>
        <dbReference type="ARBA" id="ARBA00022840"/>
    </source>
</evidence>
<keyword evidence="5 13" id="KW-0436">Ligase</keyword>
<dbReference type="NCBIfam" id="TIGR00468">
    <property type="entry name" value="pheS"/>
    <property type="match status" value="1"/>
</dbReference>
<dbReference type="GO" id="GO:0005524">
    <property type="term" value="F:ATP binding"/>
    <property type="evidence" value="ECO:0007669"/>
    <property type="project" value="UniProtKB-UniRule"/>
</dbReference>
<evidence type="ECO:0000259" key="14">
    <source>
        <dbReference type="PROSITE" id="PS50862"/>
    </source>
</evidence>
<evidence type="ECO:0000256" key="3">
    <source>
        <dbReference type="ARBA" id="ARBA00011209"/>
    </source>
</evidence>
<keyword evidence="6 13" id="KW-0479">Metal-binding</keyword>
<dbReference type="SUPFAM" id="SSF55681">
    <property type="entry name" value="Class II aaRS and biotin synthetases"/>
    <property type="match status" value="1"/>
</dbReference>
<accession>A0A346E0X7</accession>
<dbReference type="PROSITE" id="PS50862">
    <property type="entry name" value="AA_TRNA_LIGASE_II"/>
    <property type="match status" value="1"/>
</dbReference>
<gene>
    <name evidence="13" type="primary">pheS</name>
    <name evidence="15" type="ORF">C9I73_094</name>
</gene>
<dbReference type="InterPro" id="IPR006195">
    <property type="entry name" value="aa-tRNA-synth_II"/>
</dbReference>
<dbReference type="GO" id="GO:0000049">
    <property type="term" value="F:tRNA binding"/>
    <property type="evidence" value="ECO:0007669"/>
    <property type="project" value="InterPro"/>
</dbReference>
<dbReference type="CDD" id="cd00496">
    <property type="entry name" value="PheRS_alpha_core"/>
    <property type="match status" value="1"/>
</dbReference>
<reference evidence="15 16" key="1">
    <citation type="submission" date="2018-03" db="EMBL/GenBank/DDBJ databases">
        <title>A parallel universe: an anciently diverged bacterial symbiosis in a Hawaiian planthopper (Hemiptera: Cixiidae) reveals rearranged nutritional responsibilities.</title>
        <authorList>
            <person name="Bennett G."/>
            <person name="Mao M."/>
        </authorList>
    </citation>
    <scope>NUCLEOTIDE SEQUENCE [LARGE SCALE GENOMIC DNA]</scope>
    <source>
        <strain evidence="15 16">OLIH</strain>
    </source>
</reference>
<dbReference type="AlphaFoldDB" id="A0A346E0X7"/>
<comment type="similarity">
    <text evidence="2 13">Belongs to the class-II aminoacyl-tRNA synthetase family. Phe-tRNA synthetase alpha subunit type 1 subfamily.</text>
</comment>
<dbReference type="PANTHER" id="PTHR11538:SF41">
    <property type="entry name" value="PHENYLALANINE--TRNA LIGASE, MITOCHONDRIAL"/>
    <property type="match status" value="1"/>
</dbReference>
<evidence type="ECO:0000256" key="6">
    <source>
        <dbReference type="ARBA" id="ARBA00022723"/>
    </source>
</evidence>